<evidence type="ECO:0000313" key="2">
    <source>
        <dbReference type="Proteomes" id="UP000029553"/>
    </source>
</evidence>
<dbReference type="EMBL" id="AWOR01000057">
    <property type="protein sequence ID" value="KGH27849.1"/>
    <property type="molecule type" value="Genomic_DNA"/>
</dbReference>
<reference evidence="1 2" key="1">
    <citation type="submission" date="2013-09" db="EMBL/GenBank/DDBJ databases">
        <title>High correlation between genotypes and phenotypes of environmental bacteria Comamonas testosteroni strains.</title>
        <authorList>
            <person name="Liu L."/>
            <person name="Zhu W."/>
            <person name="Xia X."/>
            <person name="Xu B."/>
            <person name="Luo M."/>
            <person name="Wang G."/>
        </authorList>
    </citation>
    <scope>NUCLEOTIDE SEQUENCE [LARGE SCALE GENOMIC DNA]</scope>
    <source>
        <strain evidence="1 2">JL40</strain>
    </source>
</reference>
<evidence type="ECO:0000313" key="1">
    <source>
        <dbReference type="EMBL" id="KGH27849.1"/>
    </source>
</evidence>
<gene>
    <name evidence="1" type="ORF">P353_17020</name>
</gene>
<comment type="caution">
    <text evidence="1">The sequence shown here is derived from an EMBL/GenBank/DDBJ whole genome shotgun (WGS) entry which is preliminary data.</text>
</comment>
<organism evidence="1 2">
    <name type="scientific">Comamonas testosteroni</name>
    <name type="common">Pseudomonas testosteroni</name>
    <dbReference type="NCBI Taxonomy" id="285"/>
    <lineage>
        <taxon>Bacteria</taxon>
        <taxon>Pseudomonadati</taxon>
        <taxon>Pseudomonadota</taxon>
        <taxon>Betaproteobacteria</taxon>
        <taxon>Burkholderiales</taxon>
        <taxon>Comamonadaceae</taxon>
        <taxon>Comamonas</taxon>
    </lineage>
</organism>
<name>A0A096FD27_COMTE</name>
<dbReference type="Proteomes" id="UP000029553">
    <property type="component" value="Unassembled WGS sequence"/>
</dbReference>
<dbReference type="AlphaFoldDB" id="A0A096FD27"/>
<accession>A0A096FD27</accession>
<dbReference type="RefSeq" id="WP_034371638.1">
    <property type="nucleotide sequence ID" value="NZ_AWOR01000057.1"/>
</dbReference>
<sequence length="107" mass="11846">MMATDQSILAFDPFEGDFGEPSDTVLSNKMVVASKPHECCHCKSVIQKGERHRCQIGKYGDFMTHRWCAACCELMGRCTEDDDYDGDDASAIDEFEQRAAQAAQGGE</sequence>
<proteinExistence type="predicted"/>
<protein>
    <submittedName>
        <fullName evidence="1">Uncharacterized protein</fullName>
    </submittedName>
</protein>